<keyword evidence="6" id="KW-0249">Electron transport</keyword>
<accession>A0A3R6AZ77</accession>
<dbReference type="SUPFAM" id="SSF48695">
    <property type="entry name" value="Multiheme cytochromes"/>
    <property type="match status" value="1"/>
</dbReference>
<dbReference type="GO" id="GO:0030313">
    <property type="term" value="C:cell envelope"/>
    <property type="evidence" value="ECO:0007669"/>
    <property type="project" value="UniProtKB-SubCell"/>
</dbReference>
<proteinExistence type="predicted"/>
<evidence type="ECO:0000259" key="9">
    <source>
        <dbReference type="Pfam" id="PF14537"/>
    </source>
</evidence>
<dbReference type="RefSeq" id="WP_128467213.1">
    <property type="nucleotide sequence ID" value="NZ_CP035108.1"/>
</dbReference>
<evidence type="ECO:0000256" key="8">
    <source>
        <dbReference type="SAM" id="SignalP"/>
    </source>
</evidence>
<keyword evidence="11" id="KW-1185">Reference proteome</keyword>
<dbReference type="InterPro" id="IPR036280">
    <property type="entry name" value="Multihaem_cyt_sf"/>
</dbReference>
<dbReference type="Proteomes" id="UP000287502">
    <property type="component" value="Chromosome"/>
</dbReference>
<dbReference type="CDD" id="cd08168">
    <property type="entry name" value="Cytochrom_C3"/>
    <property type="match status" value="1"/>
</dbReference>
<protein>
    <submittedName>
        <fullName evidence="10">Cytochrome C</fullName>
    </submittedName>
</protein>
<gene>
    <name evidence="10" type="ORF">EP073_11085</name>
</gene>
<sequence length="120" mass="12974">MKISALFILTLILAFSVFASAQQSPSEGGNRLADRHLSEYGNSCSDCHSTDAPAKAPEEEKCLDCHGSYEALAEQTANPEEEINPHGSHYGPVPCNDCHKSHGQSVLFCDQCHNFGVKVP</sequence>
<reference evidence="10 11" key="1">
    <citation type="submission" date="2019-01" db="EMBL/GenBank/DDBJ databases">
        <title>Geovibrio thiophilus DSM 11263, complete genome.</title>
        <authorList>
            <person name="Spring S."/>
            <person name="Bunk B."/>
            <person name="Sproer C."/>
        </authorList>
    </citation>
    <scope>NUCLEOTIDE SEQUENCE [LARGE SCALE GENOMIC DNA]</scope>
    <source>
        <strain evidence="10 11">DSM 11263</strain>
    </source>
</reference>
<dbReference type="EMBL" id="CP035108">
    <property type="protein sequence ID" value="QAR33928.1"/>
    <property type="molecule type" value="Genomic_DNA"/>
</dbReference>
<feature type="signal peptide" evidence="8">
    <location>
        <begin position="1"/>
        <end position="21"/>
    </location>
</feature>
<evidence type="ECO:0000256" key="4">
    <source>
        <dbReference type="ARBA" id="ARBA00022617"/>
    </source>
</evidence>
<feature type="domain" description="Tetrahaem cytochrome" evidence="9">
    <location>
        <begin position="39"/>
        <end position="114"/>
    </location>
</feature>
<dbReference type="AlphaFoldDB" id="A0A3R6AZ77"/>
<dbReference type="OrthoDB" id="5397337at2"/>
<comment type="subcellular location">
    <subcellularLocation>
        <location evidence="2">Cell envelope</location>
    </subcellularLocation>
</comment>
<evidence type="ECO:0000256" key="5">
    <source>
        <dbReference type="ARBA" id="ARBA00022723"/>
    </source>
</evidence>
<keyword evidence="4" id="KW-0349">Heme</keyword>
<organism evidence="10 11">
    <name type="scientific">Geovibrio thiophilus</name>
    <dbReference type="NCBI Taxonomy" id="139438"/>
    <lineage>
        <taxon>Bacteria</taxon>
        <taxon>Pseudomonadati</taxon>
        <taxon>Deferribacterota</taxon>
        <taxon>Deferribacteres</taxon>
        <taxon>Deferribacterales</taxon>
        <taxon>Geovibrionaceae</taxon>
        <taxon>Geovibrio</taxon>
    </lineage>
</organism>
<keyword evidence="8" id="KW-0732">Signal</keyword>
<evidence type="ECO:0000256" key="2">
    <source>
        <dbReference type="ARBA" id="ARBA00004196"/>
    </source>
</evidence>
<keyword evidence="7" id="KW-0408">Iron</keyword>
<dbReference type="GO" id="GO:0046872">
    <property type="term" value="F:metal ion binding"/>
    <property type="evidence" value="ECO:0007669"/>
    <property type="project" value="UniProtKB-KW"/>
</dbReference>
<comment type="cofactor">
    <cofactor evidence="1">
        <name>heme c</name>
        <dbReference type="ChEBI" id="CHEBI:61717"/>
    </cofactor>
</comment>
<dbReference type="KEGG" id="gtl:EP073_11085"/>
<keyword evidence="3" id="KW-0813">Transport</keyword>
<evidence type="ECO:0000256" key="7">
    <source>
        <dbReference type="ARBA" id="ARBA00023004"/>
    </source>
</evidence>
<evidence type="ECO:0000256" key="6">
    <source>
        <dbReference type="ARBA" id="ARBA00022982"/>
    </source>
</evidence>
<dbReference type="InterPro" id="IPR012286">
    <property type="entry name" value="Tetrahaem_cytochrome"/>
</dbReference>
<evidence type="ECO:0000256" key="3">
    <source>
        <dbReference type="ARBA" id="ARBA00022448"/>
    </source>
</evidence>
<evidence type="ECO:0000313" key="10">
    <source>
        <dbReference type="EMBL" id="QAR33928.1"/>
    </source>
</evidence>
<feature type="chain" id="PRO_5018777779" evidence="8">
    <location>
        <begin position="22"/>
        <end position="120"/>
    </location>
</feature>
<name>A0A3R6AZ77_9BACT</name>
<evidence type="ECO:0000313" key="11">
    <source>
        <dbReference type="Proteomes" id="UP000287502"/>
    </source>
</evidence>
<dbReference type="Pfam" id="PF14537">
    <property type="entry name" value="Cytochrom_c3_2"/>
    <property type="match status" value="1"/>
</dbReference>
<dbReference type="Gene3D" id="1.10.1130.10">
    <property type="entry name" value="Flavocytochrome C3, Chain A"/>
    <property type="match status" value="1"/>
</dbReference>
<evidence type="ECO:0000256" key="1">
    <source>
        <dbReference type="ARBA" id="ARBA00001926"/>
    </source>
</evidence>
<keyword evidence="5" id="KW-0479">Metal-binding</keyword>